<name>A0ABR4LU91_9EURO</name>
<evidence type="ECO:0000256" key="2">
    <source>
        <dbReference type="SAM" id="Phobius"/>
    </source>
</evidence>
<keyword evidence="2" id="KW-0472">Membrane</keyword>
<feature type="region of interest" description="Disordered" evidence="1">
    <location>
        <begin position="49"/>
        <end position="76"/>
    </location>
</feature>
<gene>
    <name evidence="3" type="ORF">BJX67DRAFT_60848</name>
</gene>
<keyword evidence="2" id="KW-0812">Transmembrane</keyword>
<reference evidence="3 4" key="1">
    <citation type="submission" date="2024-07" db="EMBL/GenBank/DDBJ databases">
        <title>Section-level genome sequencing and comparative genomics of Aspergillus sections Usti and Cavernicolus.</title>
        <authorList>
            <consortium name="Lawrence Berkeley National Laboratory"/>
            <person name="Nybo J.L."/>
            <person name="Vesth T.C."/>
            <person name="Theobald S."/>
            <person name="Frisvad J.C."/>
            <person name="Larsen T.O."/>
            <person name="Kjaerboelling I."/>
            <person name="Rothschild-Mancinelli K."/>
            <person name="Lyhne E.K."/>
            <person name="Kogle M.E."/>
            <person name="Barry K."/>
            <person name="Clum A."/>
            <person name="Na H."/>
            <person name="Ledsgaard L."/>
            <person name="Lin J."/>
            <person name="Lipzen A."/>
            <person name="Kuo A."/>
            <person name="Riley R."/>
            <person name="Mondo S."/>
            <person name="Labutti K."/>
            <person name="Haridas S."/>
            <person name="Pangalinan J."/>
            <person name="Salamov A.A."/>
            <person name="Simmons B.A."/>
            <person name="Magnuson J.K."/>
            <person name="Chen J."/>
            <person name="Drula E."/>
            <person name="Henrissat B."/>
            <person name="Wiebenga A."/>
            <person name="Lubbers R.J."/>
            <person name="Gomes A.C."/>
            <person name="Macurrencykelacurrency M.R."/>
            <person name="Stajich J."/>
            <person name="Grigoriev I.V."/>
            <person name="Mortensen U.H."/>
            <person name="De Vries R.P."/>
            <person name="Baker S.E."/>
            <person name="Andersen M.R."/>
        </authorList>
    </citation>
    <scope>NUCLEOTIDE SEQUENCE [LARGE SCALE GENOMIC DNA]</scope>
    <source>
        <strain evidence="3 4">CBS 449.75</strain>
    </source>
</reference>
<protein>
    <submittedName>
        <fullName evidence="3">Uncharacterized protein</fullName>
    </submittedName>
</protein>
<accession>A0ABR4LU91</accession>
<evidence type="ECO:0000313" key="3">
    <source>
        <dbReference type="EMBL" id="KAL2868102.1"/>
    </source>
</evidence>
<dbReference type="InterPro" id="IPR054208">
    <property type="entry name" value="DUF6914"/>
</dbReference>
<feature type="transmembrane region" description="Helical" evidence="2">
    <location>
        <begin position="20"/>
        <end position="40"/>
    </location>
</feature>
<organism evidence="3 4">
    <name type="scientific">Aspergillus lucknowensis</name>
    <dbReference type="NCBI Taxonomy" id="176173"/>
    <lineage>
        <taxon>Eukaryota</taxon>
        <taxon>Fungi</taxon>
        <taxon>Dikarya</taxon>
        <taxon>Ascomycota</taxon>
        <taxon>Pezizomycotina</taxon>
        <taxon>Eurotiomycetes</taxon>
        <taxon>Eurotiomycetidae</taxon>
        <taxon>Eurotiales</taxon>
        <taxon>Aspergillaceae</taxon>
        <taxon>Aspergillus</taxon>
        <taxon>Aspergillus subgen. Nidulantes</taxon>
    </lineage>
</organism>
<comment type="caution">
    <text evidence="3">The sequence shown here is derived from an EMBL/GenBank/DDBJ whole genome shotgun (WGS) entry which is preliminary data.</text>
</comment>
<sequence>MVLGLVLRAAEGVVDGVDKRLGVAVIAIIRCLIAIAALGIRRGIREDKRPTDRVSDVYQGASKSSKPYSKRESTGSRFPASISLDLLRCLLPDTVIINPPLQQQKPRMKNKPRISITLHPRGKNSLGENRQRLHYAAYHWGILISPKDPKTRGQLHTHCDVTDSLYVDPLTGGSNGDWRFRERTDADPDIAFQILVRVTVCKVRSVTVEEVVRRLREIQLPRKGGEEDGDNCVRWTREAVEVLSQIGLLRR</sequence>
<dbReference type="RefSeq" id="XP_070887081.1">
    <property type="nucleotide sequence ID" value="XM_071035227.1"/>
</dbReference>
<dbReference type="GeneID" id="98150299"/>
<proteinExistence type="predicted"/>
<dbReference type="EMBL" id="JBFXLQ010000015">
    <property type="protein sequence ID" value="KAL2868102.1"/>
    <property type="molecule type" value="Genomic_DNA"/>
</dbReference>
<keyword evidence="4" id="KW-1185">Reference proteome</keyword>
<evidence type="ECO:0000313" key="4">
    <source>
        <dbReference type="Proteomes" id="UP001610432"/>
    </source>
</evidence>
<keyword evidence="2" id="KW-1133">Transmembrane helix</keyword>
<dbReference type="Pfam" id="PF21858">
    <property type="entry name" value="DUF6914"/>
    <property type="match status" value="1"/>
</dbReference>
<evidence type="ECO:0000256" key="1">
    <source>
        <dbReference type="SAM" id="MobiDB-lite"/>
    </source>
</evidence>
<dbReference type="Proteomes" id="UP001610432">
    <property type="component" value="Unassembled WGS sequence"/>
</dbReference>